<dbReference type="CDD" id="cd00887">
    <property type="entry name" value="MoeA"/>
    <property type="match status" value="1"/>
</dbReference>
<comment type="similarity">
    <text evidence="4 11">Belongs to the MoeA family.</text>
</comment>
<dbReference type="Gene3D" id="2.40.340.10">
    <property type="entry name" value="MoeA, C-terminal, domain IV"/>
    <property type="match status" value="1"/>
</dbReference>
<evidence type="ECO:0000256" key="4">
    <source>
        <dbReference type="ARBA" id="ARBA00010763"/>
    </source>
</evidence>
<feature type="domain" description="MoaB/Mog" evidence="12">
    <location>
        <begin position="176"/>
        <end position="315"/>
    </location>
</feature>
<dbReference type="InterPro" id="IPR008284">
    <property type="entry name" value="MoCF_biosynth_CS"/>
</dbReference>
<protein>
    <recommendedName>
        <fullName evidence="11">Molybdopterin molybdenumtransferase</fullName>
        <ecNumber evidence="11">2.10.1.1</ecNumber>
    </recommendedName>
</protein>
<dbReference type="OrthoDB" id="9804758at2"/>
<evidence type="ECO:0000256" key="6">
    <source>
        <dbReference type="ARBA" id="ARBA00022679"/>
    </source>
</evidence>
<comment type="pathway">
    <text evidence="3 11">Cofactor biosynthesis; molybdopterin biosynthesis.</text>
</comment>
<comment type="catalytic activity">
    <reaction evidence="10">
        <text>adenylyl-molybdopterin + molybdate = Mo-molybdopterin + AMP + H(+)</text>
        <dbReference type="Rhea" id="RHEA:35047"/>
        <dbReference type="ChEBI" id="CHEBI:15378"/>
        <dbReference type="ChEBI" id="CHEBI:36264"/>
        <dbReference type="ChEBI" id="CHEBI:62727"/>
        <dbReference type="ChEBI" id="CHEBI:71302"/>
        <dbReference type="ChEBI" id="CHEBI:456215"/>
        <dbReference type="EC" id="2.10.1.1"/>
    </reaction>
</comment>
<evidence type="ECO:0000256" key="7">
    <source>
        <dbReference type="ARBA" id="ARBA00022723"/>
    </source>
</evidence>
<dbReference type="Pfam" id="PF03454">
    <property type="entry name" value="MoeA_C"/>
    <property type="match status" value="1"/>
</dbReference>
<dbReference type="UniPathway" id="UPA00344"/>
<dbReference type="SUPFAM" id="SSF53218">
    <property type="entry name" value="Molybdenum cofactor biosynthesis proteins"/>
    <property type="match status" value="1"/>
</dbReference>
<keyword evidence="7 11" id="KW-0479">Metal-binding</keyword>
<sequence>MTLLPVDEALSRILARVPAPVRETVALEDAAGRILAEPLLARHNQPPFDASAMDGYAVRASDVVPGRALKLVGTAQAGQRFVGLMGPGQCVRVFTGAPLPIGADAVIMQEEADANGNAIAFAETPSEGLNIRPAGNDFHRGQALLAPGTRLTPFGLAMAAAANQPRVTVTRGPRIAMLATGDELVAPGTSLGPDQIVASNSFGLGAMFAPYASRVTDLGIAPDKPQEIEARLLKAFDAGVDVVVTTGGASVGERDFMREVLIDLGVSLDFWRIAMRPGKPLMFGTRGKTLVFGLPGNPVSSMVTATVLLKPALRQLLGASDVLGPRLHLPLASDLAANSARRHFMRGTLVSTPTGSAVEPIAQTDSAHTSSLAKADLLIVQPENDPGRSAGSLIEVIPLDAW</sequence>
<evidence type="ECO:0000256" key="3">
    <source>
        <dbReference type="ARBA" id="ARBA00005046"/>
    </source>
</evidence>
<dbReference type="GO" id="GO:0006777">
    <property type="term" value="P:Mo-molybdopterin cofactor biosynthetic process"/>
    <property type="evidence" value="ECO:0007669"/>
    <property type="project" value="UniProtKB-UniRule"/>
</dbReference>
<dbReference type="InterPro" id="IPR005111">
    <property type="entry name" value="MoeA_C_domain_IV"/>
</dbReference>
<dbReference type="AlphaFoldDB" id="A0A433XF51"/>
<dbReference type="EC" id="2.10.1.1" evidence="11"/>
<dbReference type="NCBIfam" id="NF045515">
    <property type="entry name" value="Glp_gephyrin"/>
    <property type="match status" value="1"/>
</dbReference>
<dbReference type="InterPro" id="IPR036425">
    <property type="entry name" value="MoaB/Mog-like_dom_sf"/>
</dbReference>
<keyword evidence="5 11" id="KW-0500">Molybdenum</keyword>
<dbReference type="Gene3D" id="3.40.980.10">
    <property type="entry name" value="MoaB/Mog-like domain"/>
    <property type="match status" value="1"/>
</dbReference>
<accession>A0A433XF51</accession>
<comment type="cofactor">
    <cofactor evidence="1 11">
        <name>Mg(2+)</name>
        <dbReference type="ChEBI" id="CHEBI:18420"/>
    </cofactor>
</comment>
<organism evidence="13 14">
    <name type="scientific">Arsenicitalea aurantiaca</name>
    <dbReference type="NCBI Taxonomy" id="1783274"/>
    <lineage>
        <taxon>Bacteria</taxon>
        <taxon>Pseudomonadati</taxon>
        <taxon>Pseudomonadota</taxon>
        <taxon>Alphaproteobacteria</taxon>
        <taxon>Hyphomicrobiales</taxon>
        <taxon>Devosiaceae</taxon>
        <taxon>Arsenicitalea</taxon>
    </lineage>
</organism>
<keyword evidence="9 11" id="KW-0501">Molybdenum cofactor biosynthesis</keyword>
<evidence type="ECO:0000256" key="8">
    <source>
        <dbReference type="ARBA" id="ARBA00022842"/>
    </source>
</evidence>
<dbReference type="InterPro" id="IPR036135">
    <property type="entry name" value="MoeA_linker/N_sf"/>
</dbReference>
<dbReference type="Proteomes" id="UP000281547">
    <property type="component" value="Unassembled WGS sequence"/>
</dbReference>
<proteinExistence type="inferred from homology"/>
<dbReference type="InterPro" id="IPR036688">
    <property type="entry name" value="MoeA_C_domain_IV_sf"/>
</dbReference>
<dbReference type="PANTHER" id="PTHR10192:SF5">
    <property type="entry name" value="GEPHYRIN"/>
    <property type="match status" value="1"/>
</dbReference>
<dbReference type="Pfam" id="PF00994">
    <property type="entry name" value="MoCF_biosynth"/>
    <property type="match status" value="1"/>
</dbReference>
<dbReference type="SMART" id="SM00852">
    <property type="entry name" value="MoCF_biosynth"/>
    <property type="match status" value="1"/>
</dbReference>
<evidence type="ECO:0000256" key="5">
    <source>
        <dbReference type="ARBA" id="ARBA00022505"/>
    </source>
</evidence>
<dbReference type="SUPFAM" id="SSF63867">
    <property type="entry name" value="MoeA C-terminal domain-like"/>
    <property type="match status" value="1"/>
</dbReference>
<dbReference type="GO" id="GO:0061599">
    <property type="term" value="F:molybdopterin molybdotransferase activity"/>
    <property type="evidence" value="ECO:0007669"/>
    <property type="project" value="UniProtKB-UniRule"/>
</dbReference>
<dbReference type="PANTHER" id="PTHR10192">
    <property type="entry name" value="MOLYBDOPTERIN BIOSYNTHESIS PROTEIN"/>
    <property type="match status" value="1"/>
</dbReference>
<dbReference type="GO" id="GO:0005829">
    <property type="term" value="C:cytosol"/>
    <property type="evidence" value="ECO:0007669"/>
    <property type="project" value="TreeGrafter"/>
</dbReference>
<keyword evidence="8 11" id="KW-0460">Magnesium</keyword>
<dbReference type="NCBIfam" id="TIGR00177">
    <property type="entry name" value="molyb_syn"/>
    <property type="match status" value="1"/>
</dbReference>
<keyword evidence="6 11" id="KW-0808">Transferase</keyword>
<evidence type="ECO:0000256" key="11">
    <source>
        <dbReference type="RuleBase" id="RU365090"/>
    </source>
</evidence>
<dbReference type="PROSITE" id="PS01079">
    <property type="entry name" value="MOCF_BIOSYNTHESIS_2"/>
    <property type="match status" value="1"/>
</dbReference>
<comment type="function">
    <text evidence="2 11">Catalyzes the insertion of molybdate into adenylated molybdopterin with the concomitant release of AMP.</text>
</comment>
<reference evidence="13 14" key="1">
    <citation type="journal article" date="2016" name="Int. J. Syst. Evol. Microbiol.">
        <title>Arsenicitalea aurantiaca gen. nov., sp. nov., a new member of the family Hyphomicrobiaceae, isolated from high-arsenic sediment.</title>
        <authorList>
            <person name="Mu Y."/>
            <person name="Zhou L."/>
            <person name="Zeng X.C."/>
            <person name="Liu L."/>
            <person name="Pan Y."/>
            <person name="Chen X."/>
            <person name="Wang J."/>
            <person name="Li S."/>
            <person name="Li W.J."/>
            <person name="Wang Y."/>
        </authorList>
    </citation>
    <scope>NUCLEOTIDE SEQUENCE [LARGE SCALE GENOMIC DNA]</scope>
    <source>
        <strain evidence="13 14">42-50</strain>
    </source>
</reference>
<evidence type="ECO:0000256" key="9">
    <source>
        <dbReference type="ARBA" id="ARBA00023150"/>
    </source>
</evidence>
<comment type="caution">
    <text evidence="13">The sequence shown here is derived from an EMBL/GenBank/DDBJ whole genome shotgun (WGS) entry which is preliminary data.</text>
</comment>
<evidence type="ECO:0000313" key="14">
    <source>
        <dbReference type="Proteomes" id="UP000281547"/>
    </source>
</evidence>
<dbReference type="FunFam" id="2.170.190.11:FF:000001">
    <property type="entry name" value="Molybdopterin molybdenumtransferase"/>
    <property type="match status" value="1"/>
</dbReference>
<dbReference type="EMBL" id="RZNJ01000002">
    <property type="protein sequence ID" value="RUT32747.1"/>
    <property type="molecule type" value="Genomic_DNA"/>
</dbReference>
<dbReference type="InterPro" id="IPR001453">
    <property type="entry name" value="MoaB/Mog_dom"/>
</dbReference>
<dbReference type="Pfam" id="PF03453">
    <property type="entry name" value="MoeA_N"/>
    <property type="match status" value="1"/>
</dbReference>
<evidence type="ECO:0000256" key="10">
    <source>
        <dbReference type="ARBA" id="ARBA00047317"/>
    </source>
</evidence>
<dbReference type="Gene3D" id="2.170.190.11">
    <property type="entry name" value="Molybdopterin biosynthesis moea protein, domain 3"/>
    <property type="match status" value="1"/>
</dbReference>
<dbReference type="SUPFAM" id="SSF63882">
    <property type="entry name" value="MoeA N-terminal region -like"/>
    <property type="match status" value="1"/>
</dbReference>
<keyword evidence="14" id="KW-1185">Reference proteome</keyword>
<dbReference type="GO" id="GO:0046872">
    <property type="term" value="F:metal ion binding"/>
    <property type="evidence" value="ECO:0007669"/>
    <property type="project" value="UniProtKB-UniRule"/>
</dbReference>
<dbReference type="InterPro" id="IPR038987">
    <property type="entry name" value="MoeA-like"/>
</dbReference>
<gene>
    <name evidence="13" type="ORF">EMQ25_06270</name>
</gene>
<evidence type="ECO:0000256" key="2">
    <source>
        <dbReference type="ARBA" id="ARBA00002901"/>
    </source>
</evidence>
<evidence type="ECO:0000259" key="12">
    <source>
        <dbReference type="SMART" id="SM00852"/>
    </source>
</evidence>
<name>A0A433XF51_9HYPH</name>
<evidence type="ECO:0000256" key="1">
    <source>
        <dbReference type="ARBA" id="ARBA00001946"/>
    </source>
</evidence>
<dbReference type="FunFam" id="3.40.980.10:FF:000004">
    <property type="entry name" value="Molybdopterin molybdenumtransferase"/>
    <property type="match status" value="1"/>
</dbReference>
<dbReference type="Gene3D" id="3.90.105.10">
    <property type="entry name" value="Molybdopterin biosynthesis moea protein, domain 2"/>
    <property type="match status" value="1"/>
</dbReference>
<dbReference type="RefSeq" id="WP_127187704.1">
    <property type="nucleotide sequence ID" value="NZ_RZNJ01000002.1"/>
</dbReference>
<evidence type="ECO:0000313" key="13">
    <source>
        <dbReference type="EMBL" id="RUT32747.1"/>
    </source>
</evidence>
<dbReference type="InterPro" id="IPR005110">
    <property type="entry name" value="MoeA_linker/N"/>
</dbReference>